<dbReference type="AlphaFoldDB" id="A0AA96LRL8"/>
<name>A0AA96LRL8_9BACL</name>
<dbReference type="PANTHER" id="PTHR34983">
    <property type="entry name" value="ARABINOGALACTAN ENDO-BETA-1,4-GALACTANASE A"/>
    <property type="match status" value="1"/>
</dbReference>
<gene>
    <name evidence="7" type="ORF">MJB10_07565</name>
</gene>
<evidence type="ECO:0000256" key="5">
    <source>
        <dbReference type="ARBA" id="ARBA00023295"/>
    </source>
</evidence>
<evidence type="ECO:0000256" key="3">
    <source>
        <dbReference type="ARBA" id="ARBA00012556"/>
    </source>
</evidence>
<keyword evidence="4 6" id="KW-0378">Hydrolase</keyword>
<dbReference type="Gene3D" id="3.20.20.80">
    <property type="entry name" value="Glycosidases"/>
    <property type="match status" value="1"/>
</dbReference>
<dbReference type="EMBL" id="CP130319">
    <property type="protein sequence ID" value="WNR45946.1"/>
    <property type="molecule type" value="Genomic_DNA"/>
</dbReference>
<evidence type="ECO:0000313" key="7">
    <source>
        <dbReference type="EMBL" id="WNR45946.1"/>
    </source>
</evidence>
<dbReference type="RefSeq" id="WP_314803136.1">
    <property type="nucleotide sequence ID" value="NZ_CP130319.1"/>
</dbReference>
<proteinExistence type="inferred from homology"/>
<dbReference type="GO" id="GO:0031218">
    <property type="term" value="F:arabinogalactan endo-1,4-beta-galactosidase activity"/>
    <property type="evidence" value="ECO:0007669"/>
    <property type="project" value="UniProtKB-EC"/>
</dbReference>
<dbReference type="SUPFAM" id="SSF49785">
    <property type="entry name" value="Galactose-binding domain-like"/>
    <property type="match status" value="1"/>
</dbReference>
<dbReference type="SUPFAM" id="SSF51445">
    <property type="entry name" value="(Trans)glycosidases"/>
    <property type="match status" value="1"/>
</dbReference>
<dbReference type="EC" id="3.2.1.89" evidence="3 6"/>
<dbReference type="InterPro" id="IPR011683">
    <property type="entry name" value="Glyco_hydro_53"/>
</dbReference>
<protein>
    <recommendedName>
        <fullName evidence="3 6">Arabinogalactan endo-beta-1,4-galactanase</fullName>
        <ecNumber evidence="3 6">3.2.1.89</ecNumber>
    </recommendedName>
</protein>
<sequence length="523" mass="57255">MRKPLKAWLRSVVRSVSLFTLLLTIWHYCPLTAEAAGEDFSSFMKGGTMSHVSEQENAGFVYKENGVAKDPFLTMADSGANYAQFDLFTSSGARGLTDVKALAMRAKNAGLHISINFFYSDDYSNSLPSGWPSDIASLKTKVYEYTTQVLQALDAQGTRPSVVKIGNEIDGRFRDGFLLPVGQKSTNYSNFIALLKQGVAATRDFDPSIKIMIHSAANNTTDNQSFYGGLVANNLDFDIIALSFYQNWQGNLANLNDNLTYLANHFDKKIVIAETAYPWTETNYDTTTNHIPTETGYAHTTQGQYDYLQRMMDIIAKAPGSKGVGMLVWPTDYISTASHKSAWDNSAFWDSLTGNAVSSITLFQTPVKIGSGIAVNLLTNPSFETDGAATQSVTGWSTWSPNAQYSAADYTETGGFLGTYRATHWNANPYEVYTFQIVKNLQNGTYTLKAWVRSGGGQSTAKLLAKNFGSASSLFATIPSSGAWTQITIPNIGVTNGQCEVGVYSVAATGQWLSFDQVELYRQ</sequence>
<dbReference type="InterPro" id="IPR017853">
    <property type="entry name" value="GH"/>
</dbReference>
<dbReference type="KEGG" id="proo:MJB10_07565"/>
<dbReference type="Gene3D" id="2.60.120.260">
    <property type="entry name" value="Galactose-binding domain-like"/>
    <property type="match status" value="1"/>
</dbReference>
<evidence type="ECO:0000256" key="1">
    <source>
        <dbReference type="ARBA" id="ARBA00001695"/>
    </source>
</evidence>
<dbReference type="PANTHER" id="PTHR34983:SF1">
    <property type="entry name" value="ARABINOGALACTAN ENDO-BETA-1,4-GALACTANASE A"/>
    <property type="match status" value="1"/>
</dbReference>
<evidence type="ECO:0000256" key="6">
    <source>
        <dbReference type="RuleBase" id="RU361192"/>
    </source>
</evidence>
<dbReference type="Proteomes" id="UP001304650">
    <property type="component" value="Chromosome"/>
</dbReference>
<dbReference type="GO" id="GO:0045490">
    <property type="term" value="P:pectin catabolic process"/>
    <property type="evidence" value="ECO:0007669"/>
    <property type="project" value="TreeGrafter"/>
</dbReference>
<organism evidence="7 8">
    <name type="scientific">Paenibacillus roseopurpureus</name>
    <dbReference type="NCBI Taxonomy" id="2918901"/>
    <lineage>
        <taxon>Bacteria</taxon>
        <taxon>Bacillati</taxon>
        <taxon>Bacillota</taxon>
        <taxon>Bacilli</taxon>
        <taxon>Bacillales</taxon>
        <taxon>Paenibacillaceae</taxon>
        <taxon>Paenibacillus</taxon>
    </lineage>
</organism>
<reference evidence="7" key="1">
    <citation type="submission" date="2022-02" db="EMBL/GenBank/DDBJ databases">
        <title>Paenibacillus sp. MBLB1832 Whole Genome Shotgun Sequencing.</title>
        <authorList>
            <person name="Hwang C.Y."/>
            <person name="Cho E.-S."/>
            <person name="Seo M.-J."/>
        </authorList>
    </citation>
    <scope>NUCLEOTIDE SEQUENCE</scope>
    <source>
        <strain evidence="7">MBLB1832</strain>
    </source>
</reference>
<dbReference type="Pfam" id="PF07745">
    <property type="entry name" value="Glyco_hydro_53"/>
    <property type="match status" value="1"/>
</dbReference>
<evidence type="ECO:0000313" key="8">
    <source>
        <dbReference type="Proteomes" id="UP001304650"/>
    </source>
</evidence>
<keyword evidence="5 6" id="KW-0326">Glycosidase</keyword>
<comment type="similarity">
    <text evidence="2 6">Belongs to the glycosyl hydrolase 53 family.</text>
</comment>
<keyword evidence="8" id="KW-1185">Reference proteome</keyword>
<comment type="catalytic activity">
    <reaction evidence="1 6">
        <text>The enzyme specifically hydrolyzes (1-&gt;4)-beta-D-galactosidic linkages in type I arabinogalactans.</text>
        <dbReference type="EC" id="3.2.1.89"/>
    </reaction>
</comment>
<evidence type="ECO:0000256" key="2">
    <source>
        <dbReference type="ARBA" id="ARBA00010687"/>
    </source>
</evidence>
<dbReference type="GO" id="GO:0015926">
    <property type="term" value="F:glucosidase activity"/>
    <property type="evidence" value="ECO:0007669"/>
    <property type="project" value="InterPro"/>
</dbReference>
<accession>A0AA96LRL8</accession>
<evidence type="ECO:0000256" key="4">
    <source>
        <dbReference type="ARBA" id="ARBA00022801"/>
    </source>
</evidence>
<dbReference type="InterPro" id="IPR008979">
    <property type="entry name" value="Galactose-bd-like_sf"/>
</dbReference>